<gene>
    <name evidence="5" type="ORF">JOF53_003261</name>
</gene>
<dbReference type="Proteomes" id="UP001519363">
    <property type="component" value="Unassembled WGS sequence"/>
</dbReference>
<evidence type="ECO:0000256" key="3">
    <source>
        <dbReference type="SAM" id="Phobius"/>
    </source>
</evidence>
<proteinExistence type="predicted"/>
<evidence type="ECO:0000256" key="2">
    <source>
        <dbReference type="ARBA" id="ARBA00023163"/>
    </source>
</evidence>
<keyword evidence="3" id="KW-0472">Membrane</keyword>
<keyword evidence="3" id="KW-1133">Transmembrane helix</keyword>
<accession>A0ABS5ACU7</accession>
<dbReference type="RefSeq" id="WP_209707068.1">
    <property type="nucleotide sequence ID" value="NZ_JAGIOO010000001.1"/>
</dbReference>
<evidence type="ECO:0000313" key="6">
    <source>
        <dbReference type="Proteomes" id="UP001519363"/>
    </source>
</evidence>
<dbReference type="InterPro" id="IPR041916">
    <property type="entry name" value="Anti_sigma_zinc_sf"/>
</dbReference>
<dbReference type="Gene3D" id="1.10.10.1320">
    <property type="entry name" value="Anti-sigma factor, zinc-finger domain"/>
    <property type="match status" value="1"/>
</dbReference>
<evidence type="ECO:0000256" key="1">
    <source>
        <dbReference type="ARBA" id="ARBA00023015"/>
    </source>
</evidence>
<dbReference type="Pfam" id="PF13490">
    <property type="entry name" value="zf-HC2"/>
    <property type="match status" value="1"/>
</dbReference>
<keyword evidence="2" id="KW-0804">Transcription</keyword>
<organism evidence="5 6">
    <name type="scientific">Crossiella equi</name>
    <dbReference type="NCBI Taxonomy" id="130796"/>
    <lineage>
        <taxon>Bacteria</taxon>
        <taxon>Bacillati</taxon>
        <taxon>Actinomycetota</taxon>
        <taxon>Actinomycetes</taxon>
        <taxon>Pseudonocardiales</taxon>
        <taxon>Pseudonocardiaceae</taxon>
        <taxon>Crossiella</taxon>
    </lineage>
</organism>
<keyword evidence="6" id="KW-1185">Reference proteome</keyword>
<protein>
    <recommendedName>
        <fullName evidence="4">Putative zinc-finger domain-containing protein</fullName>
    </recommendedName>
</protein>
<name>A0ABS5ACU7_9PSEU</name>
<sequence>MTPPPIDHTDVGAYVLGVLDAQEAEAFEAHLLTCQTCQAELKSLSRLPDLLDELKGGYPAETPAEPTPGGQLPQLLDELAARRRRRRIVTWVAAAAATIAIVAGPVVTAMLTSSNPAAVAFPEEAKRLTATDPGGTSIEATLTERGWGSDVVMALKGVKGPQKCELVAVSKTGQEFTVNSWIVPERGYGVPANPNALMMRGGAAVKPGEISKLVVRTLDKQTLVSMDV</sequence>
<evidence type="ECO:0000259" key="4">
    <source>
        <dbReference type="Pfam" id="PF13490"/>
    </source>
</evidence>
<feature type="transmembrane region" description="Helical" evidence="3">
    <location>
        <begin position="88"/>
        <end position="111"/>
    </location>
</feature>
<dbReference type="EMBL" id="JAGIOO010000001">
    <property type="protein sequence ID" value="MBP2474389.1"/>
    <property type="molecule type" value="Genomic_DNA"/>
</dbReference>
<keyword evidence="1" id="KW-0805">Transcription regulation</keyword>
<keyword evidence="3" id="KW-0812">Transmembrane</keyword>
<reference evidence="5 6" key="1">
    <citation type="submission" date="2021-03" db="EMBL/GenBank/DDBJ databases">
        <title>Sequencing the genomes of 1000 actinobacteria strains.</title>
        <authorList>
            <person name="Klenk H.-P."/>
        </authorList>
    </citation>
    <scope>NUCLEOTIDE SEQUENCE [LARGE SCALE GENOMIC DNA]</scope>
    <source>
        <strain evidence="5 6">DSM 44580</strain>
    </source>
</reference>
<evidence type="ECO:0000313" key="5">
    <source>
        <dbReference type="EMBL" id="MBP2474389.1"/>
    </source>
</evidence>
<feature type="domain" description="Putative zinc-finger" evidence="4">
    <location>
        <begin position="11"/>
        <end position="38"/>
    </location>
</feature>
<dbReference type="InterPro" id="IPR027383">
    <property type="entry name" value="Znf_put"/>
</dbReference>
<comment type="caution">
    <text evidence="5">The sequence shown here is derived from an EMBL/GenBank/DDBJ whole genome shotgun (WGS) entry which is preliminary data.</text>
</comment>